<dbReference type="AlphaFoldDB" id="A0A4Y8AKF8"/>
<dbReference type="EMBL" id="SNQG01000001">
    <property type="protein sequence ID" value="TEW69487.1"/>
    <property type="molecule type" value="Genomic_DNA"/>
</dbReference>
<dbReference type="RefSeq" id="WP_134335314.1">
    <property type="nucleotide sequence ID" value="NZ_BMCZ01000007.1"/>
</dbReference>
<comment type="caution">
    <text evidence="2">The sequence shown here is derived from an EMBL/GenBank/DDBJ whole genome shotgun (WGS) entry which is preliminary data.</text>
</comment>
<dbReference type="PROSITE" id="PS51257">
    <property type="entry name" value="PROKAR_LIPOPROTEIN"/>
    <property type="match status" value="1"/>
</dbReference>
<dbReference type="Proteomes" id="UP000297248">
    <property type="component" value="Unassembled WGS sequence"/>
</dbReference>
<evidence type="ECO:0000313" key="3">
    <source>
        <dbReference type="Proteomes" id="UP000297248"/>
    </source>
</evidence>
<name>A0A4Y8AKF8_9SPHI</name>
<evidence type="ECO:0000313" key="1">
    <source>
        <dbReference type="EMBL" id="MBB3967445.1"/>
    </source>
</evidence>
<reference evidence="2" key="2">
    <citation type="submission" date="2019-03" db="EMBL/GenBank/DDBJ databases">
        <authorList>
            <person name="Yan Y.-Q."/>
            <person name="Du Z.-J."/>
        </authorList>
    </citation>
    <scope>NUCLEOTIDE SEQUENCE</scope>
    <source>
        <strain evidence="2">PP-F2FG21</strain>
    </source>
</reference>
<protein>
    <submittedName>
        <fullName evidence="2">Uncharacterized protein</fullName>
    </submittedName>
</protein>
<accession>A0A4Y8AKF8</accession>
<sequence length="69" mass="7613">MKNLNLKKNQLTRSELKTVLGGKEQLPNYNWVCACNNNQAYTVDGVSATYALATIDTYCGDGGGYCRPY</sequence>
<evidence type="ECO:0000313" key="4">
    <source>
        <dbReference type="Proteomes" id="UP000583101"/>
    </source>
</evidence>
<organism evidence="2 3">
    <name type="scientific">Mucilaginibacter phyllosphaerae</name>
    <dbReference type="NCBI Taxonomy" id="1812349"/>
    <lineage>
        <taxon>Bacteria</taxon>
        <taxon>Pseudomonadati</taxon>
        <taxon>Bacteroidota</taxon>
        <taxon>Sphingobacteriia</taxon>
        <taxon>Sphingobacteriales</taxon>
        <taxon>Sphingobacteriaceae</taxon>
        <taxon>Mucilaginibacter</taxon>
    </lineage>
</organism>
<gene>
    <name evidence="2" type="ORF">E2R65_04770</name>
    <name evidence="1" type="ORF">GGR35_000031</name>
</gene>
<reference evidence="2 3" key="1">
    <citation type="journal article" date="2016" name="Int. J. Syst. Evol. Microbiol.">
        <title>Proposal of Mucilaginibacter phyllosphaerae sp. nov. isolated from the phyllosphere of Galium album.</title>
        <authorList>
            <person name="Aydogan E.L."/>
            <person name="Busse H.J."/>
            <person name="Moser G."/>
            <person name="Muller C."/>
            <person name="Kampfer P."/>
            <person name="Glaeser S.P."/>
        </authorList>
    </citation>
    <scope>NUCLEOTIDE SEQUENCE [LARGE SCALE GENOMIC DNA]</scope>
    <source>
        <strain evidence="2 3">PP-F2FG21</strain>
    </source>
</reference>
<reference evidence="1 4" key="3">
    <citation type="submission" date="2020-08" db="EMBL/GenBank/DDBJ databases">
        <title>Genomic Encyclopedia of Type Strains, Phase IV (KMG-IV): sequencing the most valuable type-strain genomes for metagenomic binning, comparative biology and taxonomic classification.</title>
        <authorList>
            <person name="Goeker M."/>
        </authorList>
    </citation>
    <scope>NUCLEOTIDE SEQUENCE [LARGE SCALE GENOMIC DNA]</scope>
    <source>
        <strain evidence="1 4">DSM 100995</strain>
    </source>
</reference>
<evidence type="ECO:0000313" key="2">
    <source>
        <dbReference type="EMBL" id="TEW69487.1"/>
    </source>
</evidence>
<dbReference type="EMBL" id="JACIEG010000001">
    <property type="protein sequence ID" value="MBB3967445.1"/>
    <property type="molecule type" value="Genomic_DNA"/>
</dbReference>
<keyword evidence="4" id="KW-1185">Reference proteome</keyword>
<dbReference type="Proteomes" id="UP000583101">
    <property type="component" value="Unassembled WGS sequence"/>
</dbReference>
<proteinExistence type="predicted"/>